<gene>
    <name evidence="8" type="ORF">E6C64_12930</name>
</gene>
<evidence type="ECO:0000313" key="8">
    <source>
        <dbReference type="EMBL" id="THG30220.1"/>
    </source>
</evidence>
<protein>
    <submittedName>
        <fullName evidence="8">NlpC/P60 family protein</fullName>
    </submittedName>
</protein>
<comment type="caution">
    <text evidence="8">The sequence shown here is derived from an EMBL/GenBank/DDBJ whole genome shotgun (WGS) entry which is preliminary data.</text>
</comment>
<dbReference type="GO" id="GO:0008234">
    <property type="term" value="F:cysteine-type peptidase activity"/>
    <property type="evidence" value="ECO:0007669"/>
    <property type="project" value="UniProtKB-KW"/>
</dbReference>
<organism evidence="8 9">
    <name type="scientific">Naasia lichenicola</name>
    <dbReference type="NCBI Taxonomy" id="2565933"/>
    <lineage>
        <taxon>Bacteria</taxon>
        <taxon>Bacillati</taxon>
        <taxon>Actinomycetota</taxon>
        <taxon>Actinomycetes</taxon>
        <taxon>Micrococcales</taxon>
        <taxon>Microbacteriaceae</taxon>
        <taxon>Naasia</taxon>
    </lineage>
</organism>
<dbReference type="AlphaFoldDB" id="A0A4S4FIP6"/>
<keyword evidence="9" id="KW-1185">Reference proteome</keyword>
<reference evidence="8 9" key="1">
    <citation type="submission" date="2019-04" db="EMBL/GenBank/DDBJ databases">
        <authorList>
            <person name="Jiang L."/>
        </authorList>
    </citation>
    <scope>NUCLEOTIDE SEQUENCE [LARGE SCALE GENOMIC DNA]</scope>
    <source>
        <strain evidence="8 9">YIM 131853</strain>
    </source>
</reference>
<proteinExistence type="inferred from homology"/>
<keyword evidence="3" id="KW-0378">Hydrolase</keyword>
<dbReference type="InterPro" id="IPR000064">
    <property type="entry name" value="NLP_P60_dom"/>
</dbReference>
<feature type="region of interest" description="Disordered" evidence="5">
    <location>
        <begin position="193"/>
        <end position="213"/>
    </location>
</feature>
<feature type="domain" description="NlpC/P60" evidence="7">
    <location>
        <begin position="324"/>
        <end position="449"/>
    </location>
</feature>
<dbReference type="InterPro" id="IPR038765">
    <property type="entry name" value="Papain-like_cys_pep_sf"/>
</dbReference>
<dbReference type="Proteomes" id="UP000309133">
    <property type="component" value="Unassembled WGS sequence"/>
</dbReference>
<feature type="chain" id="PRO_5020225663" evidence="6">
    <location>
        <begin position="30"/>
        <end position="449"/>
    </location>
</feature>
<dbReference type="InterPro" id="IPR051794">
    <property type="entry name" value="PG_Endopeptidase_C40"/>
</dbReference>
<name>A0A4S4FIP6_9MICO</name>
<feature type="signal peptide" evidence="6">
    <location>
        <begin position="1"/>
        <end position="29"/>
    </location>
</feature>
<evidence type="ECO:0000256" key="2">
    <source>
        <dbReference type="ARBA" id="ARBA00022670"/>
    </source>
</evidence>
<feature type="compositionally biased region" description="Polar residues" evidence="5">
    <location>
        <begin position="196"/>
        <end position="206"/>
    </location>
</feature>
<keyword evidence="2" id="KW-0645">Protease</keyword>
<evidence type="ECO:0000256" key="1">
    <source>
        <dbReference type="ARBA" id="ARBA00007074"/>
    </source>
</evidence>
<dbReference type="GO" id="GO:0006508">
    <property type="term" value="P:proteolysis"/>
    <property type="evidence" value="ECO:0007669"/>
    <property type="project" value="UniProtKB-KW"/>
</dbReference>
<dbReference type="OrthoDB" id="5177647at2"/>
<evidence type="ECO:0000313" key="9">
    <source>
        <dbReference type="Proteomes" id="UP000309133"/>
    </source>
</evidence>
<sequence length="449" mass="44695">MLFARPQIAVSAIAIGALAAGLGVTAAQAAPNYPSWDDIEDAKQDEASKQQEIAGLEGLLDGLEATAAEAGKQQQIAAEKYATAKAALDAAVSTEATLSTQASDATEKAKVSRMRAGLLAAHLARTAGPSLGLNVAFTSDEADNLLYQLGTIGKLSEQSQEIYDTAVADEKAASSLGEQAAVAATERTRLADEAQTALSDAESTAESARAALAEQQSKQTELLAQLASLKDTTAELESEYQAGQAAQRAAAAAKAAAAAAAAKAASAPAPTGGSSSGGSSSGSSGGSTSGGSPSGGSSSGGSSSGGSSSGGSSGGSGSVGAPSSSAVGTAISFARAQIGEPYVFAGAGPSSWDCSGLTMQAYSAAGIYIGGHSSNAQYNYARNTGRLVPYADRQAGDLIFWQDGGDVYHVAIYTGGGMMIEAPYEGLNVRERGMWGSADVMPYVARPSA</sequence>
<comment type="similarity">
    <text evidence="1">Belongs to the peptidase C40 family.</text>
</comment>
<evidence type="ECO:0000256" key="3">
    <source>
        <dbReference type="ARBA" id="ARBA00022801"/>
    </source>
</evidence>
<dbReference type="PROSITE" id="PS51935">
    <property type="entry name" value="NLPC_P60"/>
    <property type="match status" value="1"/>
</dbReference>
<dbReference type="PANTHER" id="PTHR47359:SF3">
    <property type="entry name" value="NLP_P60 DOMAIN-CONTAINING PROTEIN-RELATED"/>
    <property type="match status" value="1"/>
</dbReference>
<evidence type="ECO:0000256" key="5">
    <source>
        <dbReference type="SAM" id="MobiDB-lite"/>
    </source>
</evidence>
<evidence type="ECO:0000256" key="6">
    <source>
        <dbReference type="SAM" id="SignalP"/>
    </source>
</evidence>
<evidence type="ECO:0000259" key="7">
    <source>
        <dbReference type="PROSITE" id="PS51935"/>
    </source>
</evidence>
<evidence type="ECO:0000256" key="4">
    <source>
        <dbReference type="ARBA" id="ARBA00022807"/>
    </source>
</evidence>
<feature type="region of interest" description="Disordered" evidence="5">
    <location>
        <begin position="267"/>
        <end position="321"/>
    </location>
</feature>
<accession>A0A4S4FIP6</accession>
<dbReference type="SUPFAM" id="SSF54001">
    <property type="entry name" value="Cysteine proteinases"/>
    <property type="match status" value="1"/>
</dbReference>
<dbReference type="EMBL" id="SSSM01000005">
    <property type="protein sequence ID" value="THG30220.1"/>
    <property type="molecule type" value="Genomic_DNA"/>
</dbReference>
<dbReference type="PANTHER" id="PTHR47359">
    <property type="entry name" value="PEPTIDOGLYCAN DL-ENDOPEPTIDASE CWLO"/>
    <property type="match status" value="1"/>
</dbReference>
<keyword evidence="6" id="KW-0732">Signal</keyword>
<keyword evidence="4" id="KW-0788">Thiol protease</keyword>
<dbReference type="Gene3D" id="3.90.1720.10">
    <property type="entry name" value="endopeptidase domain like (from Nostoc punctiforme)"/>
    <property type="match status" value="1"/>
</dbReference>
<dbReference type="Pfam" id="PF00877">
    <property type="entry name" value="NLPC_P60"/>
    <property type="match status" value="1"/>
</dbReference>
<feature type="compositionally biased region" description="Gly residues" evidence="5">
    <location>
        <begin position="274"/>
        <end position="318"/>
    </location>
</feature>